<name>A0A9P9FTM1_9HYPO</name>
<dbReference type="EMBL" id="JAGMUV010000001">
    <property type="protein sequence ID" value="KAH7176014.1"/>
    <property type="molecule type" value="Genomic_DNA"/>
</dbReference>
<protein>
    <submittedName>
        <fullName evidence="2">Uncharacterized protein</fullName>
    </submittedName>
</protein>
<comment type="caution">
    <text evidence="2">The sequence shown here is derived from an EMBL/GenBank/DDBJ whole genome shotgun (WGS) entry which is preliminary data.</text>
</comment>
<evidence type="ECO:0000313" key="2">
    <source>
        <dbReference type="EMBL" id="KAH7176014.1"/>
    </source>
</evidence>
<organism evidence="2 3">
    <name type="scientific">Dactylonectria macrodidyma</name>
    <dbReference type="NCBI Taxonomy" id="307937"/>
    <lineage>
        <taxon>Eukaryota</taxon>
        <taxon>Fungi</taxon>
        <taxon>Dikarya</taxon>
        <taxon>Ascomycota</taxon>
        <taxon>Pezizomycotina</taxon>
        <taxon>Sordariomycetes</taxon>
        <taxon>Hypocreomycetidae</taxon>
        <taxon>Hypocreales</taxon>
        <taxon>Nectriaceae</taxon>
        <taxon>Dactylonectria</taxon>
    </lineage>
</organism>
<feature type="compositionally biased region" description="Basic and acidic residues" evidence="1">
    <location>
        <begin position="1"/>
        <end position="11"/>
    </location>
</feature>
<feature type="region of interest" description="Disordered" evidence="1">
    <location>
        <begin position="1"/>
        <end position="24"/>
    </location>
</feature>
<accession>A0A9P9FTM1</accession>
<evidence type="ECO:0000256" key="1">
    <source>
        <dbReference type="SAM" id="MobiDB-lite"/>
    </source>
</evidence>
<evidence type="ECO:0000313" key="3">
    <source>
        <dbReference type="Proteomes" id="UP000738349"/>
    </source>
</evidence>
<gene>
    <name evidence="2" type="ORF">EDB81DRAFT_940069</name>
</gene>
<reference evidence="2" key="1">
    <citation type="journal article" date="2021" name="Nat. Commun.">
        <title>Genetic determinants of endophytism in the Arabidopsis root mycobiome.</title>
        <authorList>
            <person name="Mesny F."/>
            <person name="Miyauchi S."/>
            <person name="Thiergart T."/>
            <person name="Pickel B."/>
            <person name="Atanasova L."/>
            <person name="Karlsson M."/>
            <person name="Huettel B."/>
            <person name="Barry K.W."/>
            <person name="Haridas S."/>
            <person name="Chen C."/>
            <person name="Bauer D."/>
            <person name="Andreopoulos W."/>
            <person name="Pangilinan J."/>
            <person name="LaButti K."/>
            <person name="Riley R."/>
            <person name="Lipzen A."/>
            <person name="Clum A."/>
            <person name="Drula E."/>
            <person name="Henrissat B."/>
            <person name="Kohler A."/>
            <person name="Grigoriev I.V."/>
            <person name="Martin F.M."/>
            <person name="Hacquard S."/>
        </authorList>
    </citation>
    <scope>NUCLEOTIDE SEQUENCE</scope>
    <source>
        <strain evidence="2">MPI-CAGE-AT-0147</strain>
    </source>
</reference>
<sequence>MKTGRDEKPHDANGPNYGEPEGVSKFDEFLQNIDGLVEQAVSVWQRARDEKPHDANGLKDGEPEGDAKFDEFLQQINGMVEQAVGVWRRAQEGKIRLSTASLASNHLIRKMSSKIIDAESSEPSWFRPWSIAIHQASDSPFSTELLKCYASPREAYHRLLKLPQELDLGRSKCFFIPQELFRNYMTLGVAIMASYVARVELLDFDVARIREKANEDLKGSKLLLMKQAIFEPFPQAFLEARNQIQPPSYWRQAEDAHNNNIFALGRISEIVDITAAEFHRSILGFDLIPLFMHQCWYLKTWGPPGQVPTPLAEFLEDAHVARFLILASQPKTRKGWKRAKKRWIKAFYRSMRQGLDGLEQTDELATVPDELVSEVLHNQRYQLGEGVMSLEPSVEQHVEDEFSFPDTERIQTCIIRALHVVMGPPVDRETSWHYLWEMDPNSHGKMLMEAFVKHWDQSTQALDTFELLQFFPIPDEDEPNPKL</sequence>
<dbReference type="Proteomes" id="UP000738349">
    <property type="component" value="Unassembled WGS sequence"/>
</dbReference>
<dbReference type="AlphaFoldDB" id="A0A9P9FTM1"/>
<keyword evidence="3" id="KW-1185">Reference proteome</keyword>
<proteinExistence type="predicted"/>